<gene>
    <name evidence="1" type="ORF">N657DRAFT_656248</name>
</gene>
<evidence type="ECO:0000313" key="1">
    <source>
        <dbReference type="EMBL" id="KAK4123935.1"/>
    </source>
</evidence>
<evidence type="ECO:0000313" key="2">
    <source>
        <dbReference type="Proteomes" id="UP001302602"/>
    </source>
</evidence>
<dbReference type="GO" id="GO:0016791">
    <property type="term" value="F:phosphatase activity"/>
    <property type="evidence" value="ECO:0007669"/>
    <property type="project" value="TreeGrafter"/>
</dbReference>
<accession>A0AAN6Z362</accession>
<dbReference type="AlphaFoldDB" id="A0AAN6Z362"/>
<proteinExistence type="predicted"/>
<dbReference type="RefSeq" id="XP_062647706.1">
    <property type="nucleotide sequence ID" value="XM_062794680.1"/>
</dbReference>
<protein>
    <recommendedName>
        <fullName evidence="3">Phosphoglycerate mutase</fullName>
    </recommendedName>
</protein>
<dbReference type="EMBL" id="MU853228">
    <property type="protein sequence ID" value="KAK4123935.1"/>
    <property type="molecule type" value="Genomic_DNA"/>
</dbReference>
<dbReference type="PANTHER" id="PTHR48100">
    <property type="entry name" value="BROAD-SPECIFICITY PHOSPHATASE YOR283W-RELATED"/>
    <property type="match status" value="1"/>
</dbReference>
<name>A0AAN6Z362_9PEZI</name>
<evidence type="ECO:0008006" key="3">
    <source>
        <dbReference type="Google" id="ProtNLM"/>
    </source>
</evidence>
<dbReference type="GeneID" id="87831449"/>
<reference evidence="1" key="2">
    <citation type="submission" date="2023-05" db="EMBL/GenBank/DDBJ databases">
        <authorList>
            <consortium name="Lawrence Berkeley National Laboratory"/>
            <person name="Steindorff A."/>
            <person name="Hensen N."/>
            <person name="Bonometti L."/>
            <person name="Westerberg I."/>
            <person name="Brannstrom I.O."/>
            <person name="Guillou S."/>
            <person name="Cros-Aarteil S."/>
            <person name="Calhoun S."/>
            <person name="Haridas S."/>
            <person name="Kuo A."/>
            <person name="Mondo S."/>
            <person name="Pangilinan J."/>
            <person name="Riley R."/>
            <person name="Labutti K."/>
            <person name="Andreopoulos B."/>
            <person name="Lipzen A."/>
            <person name="Chen C."/>
            <person name="Yanf M."/>
            <person name="Daum C."/>
            <person name="Ng V."/>
            <person name="Clum A."/>
            <person name="Ohm R."/>
            <person name="Martin F."/>
            <person name="Silar P."/>
            <person name="Natvig D."/>
            <person name="Lalanne C."/>
            <person name="Gautier V."/>
            <person name="Ament-Velasquez S.L."/>
            <person name="Kruys A."/>
            <person name="Hutchinson M.I."/>
            <person name="Powell A.J."/>
            <person name="Barry K."/>
            <person name="Miller A.N."/>
            <person name="Grigoriev I.V."/>
            <person name="Debuchy R."/>
            <person name="Gladieux P."/>
            <person name="Thoren M.H."/>
            <person name="Johannesson H."/>
        </authorList>
    </citation>
    <scope>NUCLEOTIDE SEQUENCE</scope>
    <source>
        <strain evidence="1">CBS 731.68</strain>
    </source>
</reference>
<comment type="caution">
    <text evidence="1">The sequence shown here is derived from an EMBL/GenBank/DDBJ whole genome shotgun (WGS) entry which is preliminary data.</text>
</comment>
<dbReference type="Gene3D" id="3.40.50.1240">
    <property type="entry name" value="Phosphoglycerate mutase-like"/>
    <property type="match status" value="1"/>
</dbReference>
<organism evidence="1 2">
    <name type="scientific">Parathielavia appendiculata</name>
    <dbReference type="NCBI Taxonomy" id="2587402"/>
    <lineage>
        <taxon>Eukaryota</taxon>
        <taxon>Fungi</taxon>
        <taxon>Dikarya</taxon>
        <taxon>Ascomycota</taxon>
        <taxon>Pezizomycotina</taxon>
        <taxon>Sordariomycetes</taxon>
        <taxon>Sordariomycetidae</taxon>
        <taxon>Sordariales</taxon>
        <taxon>Chaetomiaceae</taxon>
        <taxon>Parathielavia</taxon>
    </lineage>
</organism>
<reference evidence="1" key="1">
    <citation type="journal article" date="2023" name="Mol. Phylogenet. Evol.">
        <title>Genome-scale phylogeny and comparative genomics of the fungal order Sordariales.</title>
        <authorList>
            <person name="Hensen N."/>
            <person name="Bonometti L."/>
            <person name="Westerberg I."/>
            <person name="Brannstrom I.O."/>
            <person name="Guillou S."/>
            <person name="Cros-Aarteil S."/>
            <person name="Calhoun S."/>
            <person name="Haridas S."/>
            <person name="Kuo A."/>
            <person name="Mondo S."/>
            <person name="Pangilinan J."/>
            <person name="Riley R."/>
            <person name="LaButti K."/>
            <person name="Andreopoulos B."/>
            <person name="Lipzen A."/>
            <person name="Chen C."/>
            <person name="Yan M."/>
            <person name="Daum C."/>
            <person name="Ng V."/>
            <person name="Clum A."/>
            <person name="Steindorff A."/>
            <person name="Ohm R.A."/>
            <person name="Martin F."/>
            <person name="Silar P."/>
            <person name="Natvig D.O."/>
            <person name="Lalanne C."/>
            <person name="Gautier V."/>
            <person name="Ament-Velasquez S.L."/>
            <person name="Kruys A."/>
            <person name="Hutchinson M.I."/>
            <person name="Powell A.J."/>
            <person name="Barry K."/>
            <person name="Miller A.N."/>
            <person name="Grigoriev I.V."/>
            <person name="Debuchy R."/>
            <person name="Gladieux P."/>
            <person name="Hiltunen Thoren M."/>
            <person name="Johannesson H."/>
        </authorList>
    </citation>
    <scope>NUCLEOTIDE SEQUENCE</scope>
    <source>
        <strain evidence="1">CBS 731.68</strain>
    </source>
</reference>
<dbReference type="PANTHER" id="PTHR48100:SF1">
    <property type="entry name" value="HISTIDINE PHOSPHATASE FAMILY PROTEIN-RELATED"/>
    <property type="match status" value="1"/>
</dbReference>
<dbReference type="InterPro" id="IPR050275">
    <property type="entry name" value="PGM_Phosphatase"/>
</dbReference>
<keyword evidence="2" id="KW-1185">Reference proteome</keyword>
<sequence>MPIPTRTIPEYRFSYVPDYFVDGAEAAKTCLDFKLTAQPNLGLLERAYDNDNAPELARGDGPWAQFSRRIEWLNTNIPYGVSYKLLYLLRHGLSVHNIVMAKVGRDAWNGYWSHLEGDGELTWVDARLTEDGIKPSRTSRRPLDTLYTSPLARYLETTKLVYEPVMAKRGESLDQYSKLLRERLTNHTCDKRSTRAHDLYETNHEHVARKRRLLADIFANDKATFVSLTTHSCAISAVLGRAVLPLLVKAEEAVGERA</sequence>
<dbReference type="Proteomes" id="UP001302602">
    <property type="component" value="Unassembled WGS sequence"/>
</dbReference>
<dbReference type="SUPFAM" id="SSF53254">
    <property type="entry name" value="Phosphoglycerate mutase-like"/>
    <property type="match status" value="1"/>
</dbReference>
<dbReference type="InterPro" id="IPR029033">
    <property type="entry name" value="His_PPase_superfam"/>
</dbReference>
<dbReference type="GO" id="GO:0005737">
    <property type="term" value="C:cytoplasm"/>
    <property type="evidence" value="ECO:0007669"/>
    <property type="project" value="TreeGrafter"/>
</dbReference>